<evidence type="ECO:0000313" key="2">
    <source>
        <dbReference type="EMBL" id="POM72750.1"/>
    </source>
</evidence>
<evidence type="ECO:0000313" key="3">
    <source>
        <dbReference type="Proteomes" id="UP000237271"/>
    </source>
</evidence>
<gene>
    <name evidence="2" type="ORF">PHPALM_10487</name>
</gene>
<proteinExistence type="predicted"/>
<feature type="compositionally biased region" description="Acidic residues" evidence="1">
    <location>
        <begin position="90"/>
        <end position="101"/>
    </location>
</feature>
<dbReference type="AlphaFoldDB" id="A0A2P4Y4K5"/>
<feature type="region of interest" description="Disordered" evidence="1">
    <location>
        <begin position="45"/>
        <end position="73"/>
    </location>
</feature>
<protein>
    <submittedName>
        <fullName evidence="2">Uncharacterized protein</fullName>
    </submittedName>
</protein>
<comment type="caution">
    <text evidence="2">The sequence shown here is derived from an EMBL/GenBank/DDBJ whole genome shotgun (WGS) entry which is preliminary data.</text>
</comment>
<dbReference type="PANTHER" id="PTHR37069:SF2">
    <property type="entry name" value="PIGGYBAC TRANSPOSABLE ELEMENT-DERIVED PROTEIN DOMAIN-CONTAINING PROTEIN"/>
    <property type="match status" value="1"/>
</dbReference>
<evidence type="ECO:0000256" key="1">
    <source>
        <dbReference type="SAM" id="MobiDB-lite"/>
    </source>
</evidence>
<reference evidence="2 3" key="1">
    <citation type="journal article" date="2017" name="Genome Biol. Evol.">
        <title>Phytophthora megakarya and P. palmivora, closely related causal agents of cacao black pod rot, underwent increases in genome sizes and gene numbers by different mechanisms.</title>
        <authorList>
            <person name="Ali S.S."/>
            <person name="Shao J."/>
            <person name="Lary D.J."/>
            <person name="Kronmiller B."/>
            <person name="Shen D."/>
            <person name="Strem M.D."/>
            <person name="Amoako-Attah I."/>
            <person name="Akrofi A.Y."/>
            <person name="Begoude B.A."/>
            <person name="Ten Hoopen G.M."/>
            <person name="Coulibaly K."/>
            <person name="Kebe B.I."/>
            <person name="Melnick R.L."/>
            <person name="Guiltinan M.J."/>
            <person name="Tyler B.M."/>
            <person name="Meinhardt L.W."/>
            <person name="Bailey B.A."/>
        </authorList>
    </citation>
    <scope>NUCLEOTIDE SEQUENCE [LARGE SCALE GENOMIC DNA]</scope>
    <source>
        <strain evidence="3">sbr112.9</strain>
    </source>
</reference>
<dbReference type="Proteomes" id="UP000237271">
    <property type="component" value="Unassembled WGS sequence"/>
</dbReference>
<dbReference type="OrthoDB" id="113522at2759"/>
<dbReference type="EMBL" id="NCKW01005504">
    <property type="protein sequence ID" value="POM72750.1"/>
    <property type="molecule type" value="Genomic_DNA"/>
</dbReference>
<organism evidence="2 3">
    <name type="scientific">Phytophthora palmivora</name>
    <dbReference type="NCBI Taxonomy" id="4796"/>
    <lineage>
        <taxon>Eukaryota</taxon>
        <taxon>Sar</taxon>
        <taxon>Stramenopiles</taxon>
        <taxon>Oomycota</taxon>
        <taxon>Peronosporomycetes</taxon>
        <taxon>Peronosporales</taxon>
        <taxon>Peronosporaceae</taxon>
        <taxon>Phytophthora</taxon>
    </lineage>
</organism>
<keyword evidence="3" id="KW-1185">Reference proteome</keyword>
<feature type="region of interest" description="Disordered" evidence="1">
    <location>
        <begin position="90"/>
        <end position="109"/>
    </location>
</feature>
<dbReference type="PANTHER" id="PTHR37069">
    <property type="entry name" value="DDE_TNP_1_7 DOMAIN-CONTAINING PROTEIN"/>
    <property type="match status" value="1"/>
</dbReference>
<sequence>MGLSNDHTYLRPGKTNTDVRGVDFFVEAEELMHYLDKLDLEMVNDSPPSSVESTPLHRNLEDDFGEAGDDENHREINIVIETDYPDEYDALESEAESDDGASDSIGSLLVDEYTPDEDVSVEEEEENLEEPLFDEVLLHTIGGIANVASGIAETSNA</sequence>
<accession>A0A2P4Y4K5</accession>
<name>A0A2P4Y4K5_9STRA</name>